<organism evidence="1 2">
    <name type="scientific">Sporanaerobium hydrogeniformans</name>
    <dbReference type="NCBI Taxonomy" id="3072179"/>
    <lineage>
        <taxon>Bacteria</taxon>
        <taxon>Bacillati</taxon>
        <taxon>Bacillota</taxon>
        <taxon>Clostridia</taxon>
        <taxon>Lachnospirales</taxon>
        <taxon>Lachnospiraceae</taxon>
        <taxon>Sporanaerobium</taxon>
    </lineage>
</organism>
<reference evidence="1" key="1">
    <citation type="submission" date="2017-10" db="EMBL/GenBank/DDBJ databases">
        <title>Genome sequence of cellulolytic Lachnospiraceae bacterium XHS1971 isolated from hotspring sediment.</title>
        <authorList>
            <person name="Vasudevan G."/>
            <person name="Joshi A.J."/>
            <person name="Hivarkar S."/>
            <person name="Lanjekar V.B."/>
            <person name="Dhakephalkar P.K."/>
            <person name="Dagar S."/>
        </authorList>
    </citation>
    <scope>NUCLEOTIDE SEQUENCE</scope>
    <source>
        <strain evidence="1">XHS1971</strain>
    </source>
</reference>
<dbReference type="Proteomes" id="UP000224460">
    <property type="component" value="Unassembled WGS sequence"/>
</dbReference>
<sequence length="300" mass="34807">MSVKVRPGYACINLSIGENFKSFRRATVEKKEVEKLTKVLHANIRLLRKIIEYNVAHQIYVYRLTSDLIPFCSHPLIKALSEEVIFQNNEMLEHLGRIRALKSFYNLRLSIHPGQFNVLASPKKEVVERSIEEINAQTKWMKELEGDNVVLHVGGVYGNKKEALKRFEENLAYVDTELLSIENDDKCYSVEDIWPLCNKLGLKWVYDYHHDRCYPSQRREVSAFIKAYPPHKYHLSTGTPQPHQPSHADYISKEDYKAFTAFLETIGIREVDVIFEAKKKNLAITHLLKPIGGGYWVMKD</sequence>
<dbReference type="EMBL" id="PEDL01000006">
    <property type="protein sequence ID" value="PHV70901.1"/>
    <property type="molecule type" value="Genomic_DNA"/>
</dbReference>
<accession>A0AC61DDU9</accession>
<keyword evidence="1" id="KW-0255">Endonuclease</keyword>
<proteinExistence type="predicted"/>
<evidence type="ECO:0000313" key="2">
    <source>
        <dbReference type="Proteomes" id="UP000224460"/>
    </source>
</evidence>
<comment type="caution">
    <text evidence="1">The sequence shown here is derived from an EMBL/GenBank/DDBJ whole genome shotgun (WGS) entry which is preliminary data.</text>
</comment>
<protein>
    <submittedName>
        <fullName evidence="1">UV damage repair endonuclease UvsE</fullName>
    </submittedName>
</protein>
<evidence type="ECO:0000313" key="1">
    <source>
        <dbReference type="EMBL" id="PHV70901.1"/>
    </source>
</evidence>
<keyword evidence="1" id="KW-0378">Hydrolase</keyword>
<keyword evidence="1" id="KW-0540">Nuclease</keyword>
<name>A0AC61DDU9_9FIRM</name>
<keyword evidence="2" id="KW-1185">Reference proteome</keyword>
<gene>
    <name evidence="1" type="primary">uvdE</name>
    <name evidence="1" type="ORF">CS063_07715</name>
</gene>